<proteinExistence type="predicted"/>
<comment type="caution">
    <text evidence="1">The sequence shown here is derived from an EMBL/GenBank/DDBJ whole genome shotgun (WGS) entry which is preliminary data.</text>
</comment>
<gene>
    <name evidence="1" type="ORF">CYCCA115_LOCUS11391</name>
</gene>
<reference evidence="1" key="1">
    <citation type="submission" date="2023-08" db="EMBL/GenBank/DDBJ databases">
        <authorList>
            <person name="Audoor S."/>
            <person name="Bilcke G."/>
        </authorList>
    </citation>
    <scope>NUCLEOTIDE SEQUENCE</scope>
</reference>
<dbReference type="EMBL" id="CAKOGP040001736">
    <property type="protein sequence ID" value="CAJ1947953.1"/>
    <property type="molecule type" value="Genomic_DNA"/>
</dbReference>
<accession>A0AAD2FNY7</accession>
<dbReference type="Proteomes" id="UP001295423">
    <property type="component" value="Unassembled WGS sequence"/>
</dbReference>
<dbReference type="AlphaFoldDB" id="A0AAD2FNY7"/>
<organism evidence="1 2">
    <name type="scientific">Cylindrotheca closterium</name>
    <dbReference type="NCBI Taxonomy" id="2856"/>
    <lineage>
        <taxon>Eukaryota</taxon>
        <taxon>Sar</taxon>
        <taxon>Stramenopiles</taxon>
        <taxon>Ochrophyta</taxon>
        <taxon>Bacillariophyta</taxon>
        <taxon>Bacillariophyceae</taxon>
        <taxon>Bacillariophycidae</taxon>
        <taxon>Bacillariales</taxon>
        <taxon>Bacillariaceae</taxon>
        <taxon>Cylindrotheca</taxon>
    </lineage>
</organism>
<sequence>MPGKIAIYCAGVVFNTAVLHHQQAIKTGNSASLDRAAKLYEASLHLVGQHVHADCNNTVSLIAMAASNNLAQIELEKGLVEQACSRLQVLQTVIQSLRPVIIQILTMSEFQGMLSNILLAEGVTTSPAA</sequence>
<evidence type="ECO:0000313" key="1">
    <source>
        <dbReference type="EMBL" id="CAJ1947953.1"/>
    </source>
</evidence>
<evidence type="ECO:0000313" key="2">
    <source>
        <dbReference type="Proteomes" id="UP001295423"/>
    </source>
</evidence>
<keyword evidence="2" id="KW-1185">Reference proteome</keyword>
<protein>
    <submittedName>
        <fullName evidence="1">Uncharacterized protein</fullName>
    </submittedName>
</protein>
<name>A0AAD2FNY7_9STRA</name>